<feature type="compositionally biased region" description="Polar residues" evidence="1">
    <location>
        <begin position="1"/>
        <end position="11"/>
    </location>
</feature>
<keyword evidence="3" id="KW-1185">Reference proteome</keyword>
<name>M3IPK5_CANMX</name>
<dbReference type="HOGENOM" id="CLU_2483137_0_0_1"/>
<comment type="caution">
    <text evidence="2">The sequence shown here is derived from an EMBL/GenBank/DDBJ whole genome shotgun (WGS) entry which is preliminary data.</text>
</comment>
<accession>M3IPK5</accession>
<protein>
    <submittedName>
        <fullName evidence="2">Uncharacterized protein</fullName>
    </submittedName>
</protein>
<proteinExistence type="predicted"/>
<dbReference type="AlphaFoldDB" id="M3IPK5"/>
<sequence>MLSKTTKMQMKQQEEIDLGPHEPVIPIDQSDNHIVNSWPRQKLYQYLKKEHFYPELDEDLSIMKKQVIEIYEFKKQHEEEDDGLDHM</sequence>
<dbReference type="Proteomes" id="UP000011777">
    <property type="component" value="Unassembled WGS sequence"/>
</dbReference>
<evidence type="ECO:0000313" key="2">
    <source>
        <dbReference type="EMBL" id="EMG48391.1"/>
    </source>
</evidence>
<gene>
    <name evidence="2" type="ORF">G210_1044</name>
</gene>
<feature type="region of interest" description="Disordered" evidence="1">
    <location>
        <begin position="1"/>
        <end position="24"/>
    </location>
</feature>
<dbReference type="OrthoDB" id="4010891at2759"/>
<organism evidence="2 3">
    <name type="scientific">Candida maltosa (strain Xu316)</name>
    <name type="common">Yeast</name>
    <dbReference type="NCBI Taxonomy" id="1245528"/>
    <lineage>
        <taxon>Eukaryota</taxon>
        <taxon>Fungi</taxon>
        <taxon>Dikarya</taxon>
        <taxon>Ascomycota</taxon>
        <taxon>Saccharomycotina</taxon>
        <taxon>Pichiomycetes</taxon>
        <taxon>Debaryomycetaceae</taxon>
        <taxon>Candida/Lodderomyces clade</taxon>
        <taxon>Candida</taxon>
    </lineage>
</organism>
<evidence type="ECO:0000313" key="3">
    <source>
        <dbReference type="Proteomes" id="UP000011777"/>
    </source>
</evidence>
<dbReference type="EMBL" id="AOGT01001131">
    <property type="protein sequence ID" value="EMG48391.1"/>
    <property type="molecule type" value="Genomic_DNA"/>
</dbReference>
<evidence type="ECO:0000256" key="1">
    <source>
        <dbReference type="SAM" id="MobiDB-lite"/>
    </source>
</evidence>
<reference evidence="2 3" key="1">
    <citation type="submission" date="2013-02" db="EMBL/GenBank/DDBJ databases">
        <title>Genome sequence of Candida maltosa Xu316, a potential industrial strain for xylitol and ethanol production.</title>
        <authorList>
            <person name="Yu J."/>
            <person name="Wang Q."/>
            <person name="Geng X."/>
            <person name="Bao W."/>
            <person name="He P."/>
            <person name="Cai J."/>
        </authorList>
    </citation>
    <scope>NUCLEOTIDE SEQUENCE [LARGE SCALE GENOMIC DNA]</scope>
    <source>
        <strain evidence="3">Xu316</strain>
    </source>
</reference>